<dbReference type="SMART" id="SM00357">
    <property type="entry name" value="CSP"/>
    <property type="match status" value="1"/>
</dbReference>
<evidence type="ECO:0000259" key="10">
    <source>
        <dbReference type="PROSITE" id="PS51856"/>
    </source>
</evidence>
<dbReference type="SUPFAM" id="SSF52540">
    <property type="entry name" value="P-loop containing nucleoside triphosphate hydrolases"/>
    <property type="match status" value="1"/>
</dbReference>
<evidence type="ECO:0000256" key="5">
    <source>
        <dbReference type="ARBA" id="ARBA00023015"/>
    </source>
</evidence>
<evidence type="ECO:0000256" key="2">
    <source>
        <dbReference type="ARBA" id="ARBA00022801"/>
    </source>
</evidence>
<feature type="compositionally biased region" description="Basic residues" evidence="9">
    <location>
        <begin position="238"/>
        <end position="249"/>
    </location>
</feature>
<gene>
    <name evidence="7 11" type="primary">rho</name>
    <name evidence="11" type="ORF">J4H92_13815</name>
</gene>
<evidence type="ECO:0000256" key="3">
    <source>
        <dbReference type="ARBA" id="ARBA00022806"/>
    </source>
</evidence>
<evidence type="ECO:0000256" key="9">
    <source>
        <dbReference type="SAM" id="MobiDB-lite"/>
    </source>
</evidence>
<evidence type="ECO:0000256" key="4">
    <source>
        <dbReference type="ARBA" id="ARBA00022884"/>
    </source>
</evidence>
<feature type="compositionally biased region" description="Low complexity" evidence="9">
    <location>
        <begin position="115"/>
        <end position="131"/>
    </location>
</feature>
<feature type="compositionally biased region" description="Low complexity" evidence="9">
    <location>
        <begin position="63"/>
        <end position="107"/>
    </location>
</feature>
<feature type="binding site" evidence="7">
    <location>
        <position position="561"/>
    </location>
    <ligand>
        <name>ATP</name>
        <dbReference type="ChEBI" id="CHEBI:30616"/>
    </ligand>
</feature>
<dbReference type="Pfam" id="PF00006">
    <property type="entry name" value="ATP-synt_ab"/>
    <property type="match status" value="1"/>
</dbReference>
<dbReference type="PROSITE" id="PS51856">
    <property type="entry name" value="RHO_RNA_BD"/>
    <property type="match status" value="1"/>
</dbReference>
<dbReference type="Gene3D" id="2.40.50.140">
    <property type="entry name" value="Nucleic acid-binding proteins"/>
    <property type="match status" value="1"/>
</dbReference>
<evidence type="ECO:0000256" key="1">
    <source>
        <dbReference type="ARBA" id="ARBA00022472"/>
    </source>
</evidence>
<feature type="compositionally biased region" description="Low complexity" evidence="9">
    <location>
        <begin position="169"/>
        <end position="198"/>
    </location>
</feature>
<dbReference type="InterPro" id="IPR004665">
    <property type="entry name" value="Term_rho"/>
</dbReference>
<keyword evidence="4 7" id="KW-0694">RNA-binding</keyword>
<dbReference type="PANTHER" id="PTHR46425">
    <property type="entry name" value="TRANSCRIPTION TERMINATION FACTOR RHO"/>
    <property type="match status" value="1"/>
</dbReference>
<comment type="subunit">
    <text evidence="7">Homohexamer. The homohexamer assembles into an open ring structure.</text>
</comment>
<evidence type="ECO:0000256" key="8">
    <source>
        <dbReference type="PROSITE-ProRule" id="PRU01203"/>
    </source>
</evidence>
<dbReference type="HAMAP" id="MF_01884">
    <property type="entry name" value="Rho"/>
    <property type="match status" value="1"/>
</dbReference>
<reference evidence="11" key="1">
    <citation type="submission" date="2021-03" db="EMBL/GenBank/DDBJ databases">
        <title>Leucobacter chromiisoli sp. nov., isolated from chromium-containing soil of chemical plant.</title>
        <authorList>
            <person name="Xu Z."/>
        </authorList>
    </citation>
    <scope>NUCLEOTIDE SEQUENCE</scope>
    <source>
        <strain evidence="11">S27</strain>
    </source>
</reference>
<feature type="compositionally biased region" description="Basic and acidic residues" evidence="9">
    <location>
        <begin position="345"/>
        <end position="357"/>
    </location>
</feature>
<keyword evidence="12" id="KW-1185">Reference proteome</keyword>
<feature type="compositionally biased region" description="Basic residues" evidence="9">
    <location>
        <begin position="153"/>
        <end position="162"/>
    </location>
</feature>
<dbReference type="GO" id="GO:0008186">
    <property type="term" value="F:ATP-dependent activity, acting on RNA"/>
    <property type="evidence" value="ECO:0007669"/>
    <property type="project" value="InterPro"/>
</dbReference>
<keyword evidence="7" id="KW-0067">ATP-binding</keyword>
<dbReference type="Proteomes" id="UP000664382">
    <property type="component" value="Unassembled WGS sequence"/>
</dbReference>
<dbReference type="InterPro" id="IPR012340">
    <property type="entry name" value="NA-bd_OB-fold"/>
</dbReference>
<dbReference type="SMART" id="SM00382">
    <property type="entry name" value="AAA"/>
    <property type="match status" value="1"/>
</dbReference>
<organism evidence="11 12">
    <name type="scientific">Leucobacter weissii</name>
    <dbReference type="NCBI Taxonomy" id="1983706"/>
    <lineage>
        <taxon>Bacteria</taxon>
        <taxon>Bacillati</taxon>
        <taxon>Actinomycetota</taxon>
        <taxon>Actinomycetes</taxon>
        <taxon>Micrococcales</taxon>
        <taxon>Microbacteriaceae</taxon>
        <taxon>Leucobacter</taxon>
    </lineage>
</organism>
<dbReference type="InterPro" id="IPR011129">
    <property type="entry name" value="CSD"/>
</dbReference>
<evidence type="ECO:0000313" key="12">
    <source>
        <dbReference type="Proteomes" id="UP000664382"/>
    </source>
</evidence>
<dbReference type="EC" id="3.6.4.-" evidence="7"/>
<comment type="caution">
    <text evidence="11">The sequence shown here is derived from an EMBL/GenBank/DDBJ whole genome shotgun (WGS) entry which is preliminary data.</text>
</comment>
<feature type="compositionally biased region" description="Basic residues" evidence="9">
    <location>
        <begin position="371"/>
        <end position="381"/>
    </location>
</feature>
<keyword evidence="3 7" id="KW-0347">Helicase</keyword>
<comment type="caution">
    <text evidence="7">Lacks conserved residue(s) required for the propagation of feature annotation.</text>
</comment>
<feature type="compositionally biased region" description="Low complexity" evidence="9">
    <location>
        <begin position="250"/>
        <end position="283"/>
    </location>
</feature>
<dbReference type="InterPro" id="IPR000194">
    <property type="entry name" value="ATPase_F1/V1/A1_a/bsu_nucl-bd"/>
</dbReference>
<sequence length="771" mass="79928">MIPSPGIPVIYRASRSARADECAAVKHGARYRCAGRGEFPERNNVEPTSNAAESLDTGDTPRADAPGADAAAATSTAPEASAASTTTEAAAAVPATEPAGEPEPAAAPRRRSRRASAAAGEAVAVAEPASPSDDEPASQTAAEKTEKPEKAPPKKRVSRARKKTDAPTEADAAGDANTAGAETAGSDAASTATAATDAHNSDAHNSDAANTDAVHTDAVNTDATGAESAGASESSAPPKKRSSRGRGRKAAAPEAEAPEIAAPENAASENSEAPAADAAGAPEARPEGQDDARSGEASGDAEPKSSRSRSRSGRSARGAKDERGQAKGQQAPAADDGGAEESESAGDRAGDKPERNGARGNGNGEGQGRAGRTRQRERKRRGQNDDLEPEIAEDDVLLPVAGILDVLDNYAFVRTSGYLPGTGDVYVSLGQVKKYALRKGDAVVGAIRQPREGEGGGRQKYNAIVRVDTVNSQPADEQHRSRADFSALTPLHPDEQLRLETGSDEHALRLIDLFAPIGKGQRGLIVGPHESGKSTVLRQIAAAVAEKQPDAHLMLVVVDERPEDVTELERTVNGEVVASTFDRPAEDHITIAELAIERAKRLVELGHDVVVLIDSLTSLARAYNVLAPAATRLPAGTLDATAIHPLKKLLSAARNIENGGSLTIVATVSAQPGSRVDEAVLGELEATANAQLRLSGAAAERREFPAVDVRASSTRREDLLKSGAELKVTDGLRRALARLSPEEALASVLSQLRQTSSNVEFLALAQRSGAL</sequence>
<feature type="compositionally biased region" description="Low complexity" evidence="9">
    <location>
        <begin position="326"/>
        <end position="336"/>
    </location>
</feature>
<dbReference type="EMBL" id="JAGDYM010000016">
    <property type="protein sequence ID" value="MBO1903019.1"/>
    <property type="molecule type" value="Genomic_DNA"/>
</dbReference>
<comment type="similarity">
    <text evidence="7 8">Belongs to the Rho family.</text>
</comment>
<proteinExistence type="inferred from homology"/>
<feature type="binding site" evidence="7">
    <location>
        <begin position="518"/>
        <end position="523"/>
    </location>
    <ligand>
        <name>ATP</name>
        <dbReference type="ChEBI" id="CHEBI:30616"/>
    </ligand>
</feature>
<dbReference type="NCBIfam" id="NF006886">
    <property type="entry name" value="PRK09376.1"/>
    <property type="match status" value="1"/>
</dbReference>
<feature type="compositionally biased region" description="Basic and acidic residues" evidence="9">
    <location>
        <begin position="143"/>
        <end position="152"/>
    </location>
</feature>
<keyword evidence="1 7" id="KW-0806">Transcription termination</keyword>
<dbReference type="PANTHER" id="PTHR46425:SF1">
    <property type="entry name" value="TRANSCRIPTION TERMINATION FACTOR RHO"/>
    <property type="match status" value="1"/>
</dbReference>
<dbReference type="InterPro" id="IPR011113">
    <property type="entry name" value="Rho_RNA-bd"/>
</dbReference>
<dbReference type="InterPro" id="IPR003593">
    <property type="entry name" value="AAA+_ATPase"/>
</dbReference>
<dbReference type="GO" id="GO:0016787">
    <property type="term" value="F:hydrolase activity"/>
    <property type="evidence" value="ECO:0007669"/>
    <property type="project" value="UniProtKB-KW"/>
</dbReference>
<dbReference type="GO" id="GO:0004386">
    <property type="term" value="F:helicase activity"/>
    <property type="evidence" value="ECO:0007669"/>
    <property type="project" value="UniProtKB-UniRule"/>
</dbReference>
<feature type="domain" description="Rho RNA-BD" evidence="10">
    <location>
        <begin position="397"/>
        <end position="474"/>
    </location>
</feature>
<dbReference type="Pfam" id="PF07497">
    <property type="entry name" value="Rho_RNA_bind"/>
    <property type="match status" value="1"/>
</dbReference>
<name>A0A939MU51_9MICO</name>
<dbReference type="GO" id="GO:0006353">
    <property type="term" value="P:DNA-templated transcription termination"/>
    <property type="evidence" value="ECO:0007669"/>
    <property type="project" value="UniProtKB-UniRule"/>
</dbReference>
<keyword evidence="5 7" id="KW-0805">Transcription regulation</keyword>
<keyword evidence="7" id="KW-0547">Nucleotide-binding</keyword>
<evidence type="ECO:0000313" key="11">
    <source>
        <dbReference type="EMBL" id="MBO1903019.1"/>
    </source>
</evidence>
<feature type="compositionally biased region" description="Gly residues" evidence="9">
    <location>
        <begin position="359"/>
        <end position="369"/>
    </location>
</feature>
<dbReference type="CDD" id="cd04459">
    <property type="entry name" value="Rho_CSD"/>
    <property type="match status" value="1"/>
</dbReference>
<dbReference type="GO" id="GO:0005524">
    <property type="term" value="F:ATP binding"/>
    <property type="evidence" value="ECO:0007669"/>
    <property type="project" value="UniProtKB-UniRule"/>
</dbReference>
<feature type="compositionally biased region" description="Low complexity" evidence="9">
    <location>
        <begin position="225"/>
        <end position="237"/>
    </location>
</feature>
<dbReference type="AlphaFoldDB" id="A0A939MU51"/>
<feature type="region of interest" description="Disordered" evidence="9">
    <location>
        <begin position="35"/>
        <end position="390"/>
    </location>
</feature>
<dbReference type="SUPFAM" id="SSF50249">
    <property type="entry name" value="Nucleic acid-binding proteins"/>
    <property type="match status" value="1"/>
</dbReference>
<dbReference type="InterPro" id="IPR027417">
    <property type="entry name" value="P-loop_NTPase"/>
</dbReference>
<keyword evidence="6 7" id="KW-0804">Transcription</keyword>
<evidence type="ECO:0000256" key="7">
    <source>
        <dbReference type="HAMAP-Rule" id="MF_01884"/>
    </source>
</evidence>
<keyword evidence="2 7" id="KW-0378">Hydrolase</keyword>
<feature type="compositionally biased region" description="Basic and acidic residues" evidence="9">
    <location>
        <begin position="284"/>
        <end position="294"/>
    </location>
</feature>
<protein>
    <recommendedName>
        <fullName evidence="7">Transcription termination factor Rho</fullName>
        <ecNumber evidence="7">3.6.4.-</ecNumber>
    </recommendedName>
    <alternativeName>
        <fullName evidence="7">ATP-dependent helicase Rho</fullName>
    </alternativeName>
</protein>
<comment type="function">
    <text evidence="7">Facilitates transcription termination by a mechanism that involves Rho binding to the nascent RNA, activation of Rho's RNA-dependent ATPase activity, and release of the mRNA from the DNA template.</text>
</comment>
<dbReference type="Gene3D" id="3.40.50.300">
    <property type="entry name" value="P-loop containing nucleotide triphosphate hydrolases"/>
    <property type="match status" value="1"/>
</dbReference>
<dbReference type="GO" id="GO:0003723">
    <property type="term" value="F:RNA binding"/>
    <property type="evidence" value="ECO:0007669"/>
    <property type="project" value="UniProtKB-UniRule"/>
</dbReference>
<evidence type="ECO:0000256" key="6">
    <source>
        <dbReference type="ARBA" id="ARBA00023163"/>
    </source>
</evidence>
<accession>A0A939MU51</accession>